<name>A0A7C2M030_9FLAO</name>
<proteinExistence type="predicted"/>
<organism evidence="1">
    <name type="scientific">Salinimicrobium catena</name>
    <dbReference type="NCBI Taxonomy" id="390640"/>
    <lineage>
        <taxon>Bacteria</taxon>
        <taxon>Pseudomonadati</taxon>
        <taxon>Bacteroidota</taxon>
        <taxon>Flavobacteriia</taxon>
        <taxon>Flavobacteriales</taxon>
        <taxon>Flavobacteriaceae</taxon>
        <taxon>Salinimicrobium</taxon>
    </lineage>
</organism>
<protein>
    <submittedName>
        <fullName evidence="1">Uncharacterized protein</fullName>
    </submittedName>
</protein>
<gene>
    <name evidence="1" type="ORF">ENO10_02800</name>
</gene>
<accession>A0A7C2M030</accession>
<evidence type="ECO:0000313" key="1">
    <source>
        <dbReference type="EMBL" id="HER40126.1"/>
    </source>
</evidence>
<comment type="caution">
    <text evidence="1">The sequence shown here is derived from an EMBL/GenBank/DDBJ whole genome shotgun (WGS) entry which is preliminary data.</text>
</comment>
<dbReference type="AlphaFoldDB" id="A0A7C2M030"/>
<dbReference type="Proteomes" id="UP000885753">
    <property type="component" value="Unassembled WGS sequence"/>
</dbReference>
<dbReference type="EMBL" id="DSEE01000205">
    <property type="protein sequence ID" value="HER40126.1"/>
    <property type="molecule type" value="Genomic_DNA"/>
</dbReference>
<sequence>MDARTIYNLMKPHLSTLDLSEKRMLSKMITKLPSQKISCHHKKVVSLAKAKEKLKMVCRREMEREKQERNISVS</sequence>
<reference evidence="1" key="1">
    <citation type="journal article" date="2020" name="mSystems">
        <title>Genome- and Community-Level Interaction Insights into Carbon Utilization and Element Cycling Functions of Hydrothermarchaeota in Hydrothermal Sediment.</title>
        <authorList>
            <person name="Zhou Z."/>
            <person name="Liu Y."/>
            <person name="Xu W."/>
            <person name="Pan J."/>
            <person name="Luo Z.H."/>
            <person name="Li M."/>
        </authorList>
    </citation>
    <scope>NUCLEOTIDE SEQUENCE [LARGE SCALE GENOMIC DNA]</scope>
    <source>
        <strain evidence="1">SpSt-1235</strain>
    </source>
</reference>